<keyword evidence="3" id="KW-0862">Zinc</keyword>
<dbReference type="PROSITE" id="PS50865">
    <property type="entry name" value="ZF_MYND_2"/>
    <property type="match status" value="1"/>
</dbReference>
<comment type="caution">
    <text evidence="7">The sequence shown here is derived from an EMBL/GenBank/DDBJ whole genome shotgun (WGS) entry which is preliminary data.</text>
</comment>
<feature type="region of interest" description="Disordered" evidence="5">
    <location>
        <begin position="395"/>
        <end position="449"/>
    </location>
</feature>
<gene>
    <name evidence="7" type="ORF">HXX76_014368</name>
</gene>
<feature type="region of interest" description="Disordered" evidence="5">
    <location>
        <begin position="796"/>
        <end position="825"/>
    </location>
</feature>
<evidence type="ECO:0000256" key="5">
    <source>
        <dbReference type="SAM" id="MobiDB-lite"/>
    </source>
</evidence>
<dbReference type="GO" id="GO:0008270">
    <property type="term" value="F:zinc ion binding"/>
    <property type="evidence" value="ECO:0007669"/>
    <property type="project" value="UniProtKB-KW"/>
</dbReference>
<evidence type="ECO:0000256" key="1">
    <source>
        <dbReference type="ARBA" id="ARBA00022723"/>
    </source>
</evidence>
<feature type="domain" description="MYND-type" evidence="6">
    <location>
        <begin position="852"/>
        <end position="894"/>
    </location>
</feature>
<sequence length="906" mass="91660">MAAVHEDEVDEAFDRATQMQLVARLQVALLERLILHGGAGDGDGGGGAGGGGWPGGLSGVPPPPLALLLPLAGRTAEALWRLSGLHGSGGSGDSGVGPAGDSDVAGQRGLGLGGATYGTEPLFTAACSQEVARGFCFSKCWLCELGGASRLERRSPQFEALLPAAIEAQSRYLAYQAAALRHHLQRQQHTCGQESSTQTSATAGDPQASTAASSSVAEPRTAGVAPAARGPWPGLGAAGALISSKRAGMWERELLYSLDIVLSDMTELWSLIRKKDQAKGLSAGCRAAAAAAARRAGLPRTLDTVLRAVTAIQLSAAGYAGGGGRSDAPAPGSDGDRTIQGQHNEHDAAKTVHRLSWLIPSVQRILELEALAAPAAEVMEASAVATAAAARAGVPVPADGSGTRVPAEDDQQAATSTSASSESAAAAGQRPTKRGSDGTDAAAAADGANSCSDSQQGFGAMLTGFKPAVRRQAAVAAEAHAYGLRAACAVGLSHLPITLISSPYLAALVPSALEAWALVATASRAAPGPDGAAGASQLPTAQLFACQPHQLLAAACEALPRVPRNEDSEDHTFPDVRFRLTACVLRVLAAAGSHPQVAPHVLSWLAPAPPVPQQPVTVGTAGAALAPPLPGASHAAGSPHAALRGCMRVALKEALPAMLAADDDPRPGQEFVNRAHAAGVAALLELAGYWAAQAEAEHRASVLGAGGAAAAGGSSSGGSSGWARRASAAAWFRHFCAFAAELLERRVRFQPHELTEEVAEAAEAGAELMLALRLPVRGAPITSALGGYGSGGGAGNGAKKAAAAKQRRQQKQQGGAGGAQDATGGVVLPPPLPVDPVGTALWWLRACGNPGCLEFGGESEVELDLRLCGRCRSVRYCSTACQAAHWQAGHRAVCAWVAAAVASVGV</sequence>
<proteinExistence type="predicted"/>
<dbReference type="Pfam" id="PF01753">
    <property type="entry name" value="zf-MYND"/>
    <property type="match status" value="1"/>
</dbReference>
<evidence type="ECO:0000313" key="7">
    <source>
        <dbReference type="EMBL" id="KAG2424643.1"/>
    </source>
</evidence>
<reference evidence="7" key="1">
    <citation type="journal article" date="2020" name="bioRxiv">
        <title>Comparative genomics of Chlamydomonas.</title>
        <authorList>
            <person name="Craig R.J."/>
            <person name="Hasan A.R."/>
            <person name="Ness R.W."/>
            <person name="Keightley P.D."/>
        </authorList>
    </citation>
    <scope>NUCLEOTIDE SEQUENCE</scope>
    <source>
        <strain evidence="7">SAG 7.73</strain>
    </source>
</reference>
<evidence type="ECO:0000259" key="6">
    <source>
        <dbReference type="PROSITE" id="PS50865"/>
    </source>
</evidence>
<dbReference type="InterPro" id="IPR002893">
    <property type="entry name" value="Znf_MYND"/>
</dbReference>
<evidence type="ECO:0000256" key="3">
    <source>
        <dbReference type="ARBA" id="ARBA00022833"/>
    </source>
</evidence>
<feature type="compositionally biased region" description="Polar residues" evidence="5">
    <location>
        <begin position="187"/>
        <end position="216"/>
    </location>
</feature>
<feature type="compositionally biased region" description="Low complexity" evidence="5">
    <location>
        <begin position="413"/>
        <end position="427"/>
    </location>
</feature>
<protein>
    <recommendedName>
        <fullName evidence="6">MYND-type domain-containing protein</fullName>
    </recommendedName>
</protein>
<dbReference type="AlphaFoldDB" id="A0A835SCB4"/>
<name>A0A835SCB4_CHLIN</name>
<dbReference type="EMBL" id="JAEHOC010000063">
    <property type="protein sequence ID" value="KAG2424643.1"/>
    <property type="molecule type" value="Genomic_DNA"/>
</dbReference>
<feature type="region of interest" description="Disordered" evidence="5">
    <location>
        <begin position="320"/>
        <end position="341"/>
    </location>
</feature>
<keyword evidence="8" id="KW-1185">Reference proteome</keyword>
<evidence type="ECO:0000313" key="8">
    <source>
        <dbReference type="Proteomes" id="UP000650467"/>
    </source>
</evidence>
<accession>A0A835SCB4</accession>
<keyword evidence="2 4" id="KW-0863">Zinc-finger</keyword>
<evidence type="ECO:0000256" key="2">
    <source>
        <dbReference type="ARBA" id="ARBA00022771"/>
    </source>
</evidence>
<dbReference type="Gene3D" id="6.10.140.2220">
    <property type="match status" value="1"/>
</dbReference>
<dbReference type="SUPFAM" id="SSF144232">
    <property type="entry name" value="HIT/MYND zinc finger-like"/>
    <property type="match status" value="1"/>
</dbReference>
<feature type="compositionally biased region" description="Low complexity" evidence="5">
    <location>
        <begin position="438"/>
        <end position="449"/>
    </location>
</feature>
<dbReference type="OrthoDB" id="552573at2759"/>
<evidence type="ECO:0000256" key="4">
    <source>
        <dbReference type="PROSITE-ProRule" id="PRU00134"/>
    </source>
</evidence>
<keyword evidence="1" id="KW-0479">Metal-binding</keyword>
<dbReference type="Proteomes" id="UP000650467">
    <property type="component" value="Unassembled WGS sequence"/>
</dbReference>
<feature type="region of interest" description="Disordered" evidence="5">
    <location>
        <begin position="186"/>
        <end position="229"/>
    </location>
</feature>
<organism evidence="7 8">
    <name type="scientific">Chlamydomonas incerta</name>
    <dbReference type="NCBI Taxonomy" id="51695"/>
    <lineage>
        <taxon>Eukaryota</taxon>
        <taxon>Viridiplantae</taxon>
        <taxon>Chlorophyta</taxon>
        <taxon>core chlorophytes</taxon>
        <taxon>Chlorophyceae</taxon>
        <taxon>CS clade</taxon>
        <taxon>Chlamydomonadales</taxon>
        <taxon>Chlamydomonadaceae</taxon>
        <taxon>Chlamydomonas</taxon>
    </lineage>
</organism>